<dbReference type="FunCoup" id="A0A0Q3ER43">
    <property type="interactions" value="368"/>
</dbReference>
<gene>
    <name evidence="8" type="primary">LOC100825029</name>
    <name evidence="7" type="ORF">BRADI_4g21070v3</name>
</gene>
<evidence type="ECO:0000259" key="6">
    <source>
        <dbReference type="PROSITE" id="PS01031"/>
    </source>
</evidence>
<evidence type="ECO:0000313" key="8">
    <source>
        <dbReference type="EnsemblPlants" id="KQJ88772"/>
    </source>
</evidence>
<evidence type="ECO:0000256" key="5">
    <source>
        <dbReference type="SAM" id="SignalP"/>
    </source>
</evidence>
<dbReference type="EnsemblPlants" id="KQJ88772">
    <property type="protein sequence ID" value="KQJ88772"/>
    <property type="gene ID" value="BRADI_4g21070v3"/>
</dbReference>
<evidence type="ECO:0000313" key="7">
    <source>
        <dbReference type="EMBL" id="KQJ88772.1"/>
    </source>
</evidence>
<dbReference type="InterPro" id="IPR031107">
    <property type="entry name" value="Small_HSP"/>
</dbReference>
<dbReference type="OrthoDB" id="5511210at2759"/>
<dbReference type="GeneID" id="100825029"/>
<evidence type="ECO:0000256" key="1">
    <source>
        <dbReference type="ARBA" id="ARBA00023016"/>
    </source>
</evidence>
<dbReference type="Gramene" id="KQJ88772">
    <property type="protein sequence ID" value="KQJ88772"/>
    <property type="gene ID" value="BRADI_4g21070v3"/>
</dbReference>
<protein>
    <recommendedName>
        <fullName evidence="6">SHSP domain-containing protein</fullName>
    </recommendedName>
</protein>
<keyword evidence="9" id="KW-1185">Reference proteome</keyword>
<evidence type="ECO:0000256" key="4">
    <source>
        <dbReference type="SAM" id="MobiDB-lite"/>
    </source>
</evidence>
<dbReference type="PROSITE" id="PS01031">
    <property type="entry name" value="SHSP"/>
    <property type="match status" value="1"/>
</dbReference>
<dbReference type="Gene3D" id="2.60.40.790">
    <property type="match status" value="1"/>
</dbReference>
<feature type="chain" id="PRO_5043129062" description="SHSP domain-containing protein" evidence="5">
    <location>
        <begin position="30"/>
        <end position="204"/>
    </location>
</feature>
<dbReference type="AlphaFoldDB" id="A0A0Q3ER43"/>
<dbReference type="InterPro" id="IPR002068">
    <property type="entry name" value="A-crystallin/Hsp20_dom"/>
</dbReference>
<organism evidence="7">
    <name type="scientific">Brachypodium distachyon</name>
    <name type="common">Purple false brome</name>
    <name type="synonym">Trachynia distachya</name>
    <dbReference type="NCBI Taxonomy" id="15368"/>
    <lineage>
        <taxon>Eukaryota</taxon>
        <taxon>Viridiplantae</taxon>
        <taxon>Streptophyta</taxon>
        <taxon>Embryophyta</taxon>
        <taxon>Tracheophyta</taxon>
        <taxon>Spermatophyta</taxon>
        <taxon>Magnoliopsida</taxon>
        <taxon>Liliopsida</taxon>
        <taxon>Poales</taxon>
        <taxon>Poaceae</taxon>
        <taxon>BOP clade</taxon>
        <taxon>Pooideae</taxon>
        <taxon>Stipodae</taxon>
        <taxon>Brachypodieae</taxon>
        <taxon>Brachypodium</taxon>
    </lineage>
</organism>
<dbReference type="KEGG" id="bdi:100825029"/>
<dbReference type="Pfam" id="PF00011">
    <property type="entry name" value="HSP20"/>
    <property type="match status" value="1"/>
</dbReference>
<comment type="similarity">
    <text evidence="2 3">Belongs to the small heat shock protein (HSP20) family.</text>
</comment>
<feature type="region of interest" description="Disordered" evidence="4">
    <location>
        <begin position="185"/>
        <end position="204"/>
    </location>
</feature>
<dbReference type="ExpressionAtlas" id="A0A0Q3ER43">
    <property type="expression patterns" value="baseline"/>
</dbReference>
<dbReference type="CDD" id="cd06472">
    <property type="entry name" value="ACD_ScHsp26_like"/>
    <property type="match status" value="1"/>
</dbReference>
<evidence type="ECO:0000256" key="3">
    <source>
        <dbReference type="RuleBase" id="RU003616"/>
    </source>
</evidence>
<keyword evidence="1" id="KW-0346">Stress response</keyword>
<reference evidence="8" key="3">
    <citation type="submission" date="2018-08" db="UniProtKB">
        <authorList>
            <consortium name="EnsemblPlants"/>
        </authorList>
    </citation>
    <scope>IDENTIFICATION</scope>
    <source>
        <strain evidence="8">cv. Bd21</strain>
    </source>
</reference>
<dbReference type="GO" id="GO:0051082">
    <property type="term" value="F:unfolded protein binding"/>
    <property type="evidence" value="ECO:0000318"/>
    <property type="project" value="GO_Central"/>
</dbReference>
<reference evidence="7" key="2">
    <citation type="submission" date="2017-06" db="EMBL/GenBank/DDBJ databases">
        <title>WGS assembly of Brachypodium distachyon.</title>
        <authorList>
            <consortium name="The International Brachypodium Initiative"/>
            <person name="Lucas S."/>
            <person name="Harmon-Smith M."/>
            <person name="Lail K."/>
            <person name="Tice H."/>
            <person name="Grimwood J."/>
            <person name="Bruce D."/>
            <person name="Barry K."/>
            <person name="Shu S."/>
            <person name="Lindquist E."/>
            <person name="Wang M."/>
            <person name="Pitluck S."/>
            <person name="Vogel J.P."/>
            <person name="Garvin D.F."/>
            <person name="Mockler T.C."/>
            <person name="Schmutz J."/>
            <person name="Rokhsar D."/>
            <person name="Bevan M.W."/>
        </authorList>
    </citation>
    <scope>NUCLEOTIDE SEQUENCE</scope>
    <source>
        <strain evidence="7">Bd21</strain>
    </source>
</reference>
<proteinExistence type="inferred from homology"/>
<dbReference type="GO" id="GO:0009651">
    <property type="term" value="P:response to salt stress"/>
    <property type="evidence" value="ECO:0000318"/>
    <property type="project" value="GO_Central"/>
</dbReference>
<dbReference type="GO" id="GO:0042542">
    <property type="term" value="P:response to hydrogen peroxide"/>
    <property type="evidence" value="ECO:0000318"/>
    <property type="project" value="GO_Central"/>
</dbReference>
<dbReference type="GO" id="GO:0006457">
    <property type="term" value="P:protein folding"/>
    <property type="evidence" value="ECO:0000318"/>
    <property type="project" value="GO_Central"/>
</dbReference>
<feature type="domain" description="SHSP" evidence="6">
    <location>
        <begin position="58"/>
        <end position="184"/>
    </location>
</feature>
<feature type="compositionally biased region" description="Basic and acidic residues" evidence="4">
    <location>
        <begin position="195"/>
        <end position="204"/>
    </location>
</feature>
<dbReference type="PANTHER" id="PTHR11527">
    <property type="entry name" value="HEAT-SHOCK PROTEIN 20 FAMILY MEMBER"/>
    <property type="match status" value="1"/>
</dbReference>
<dbReference type="EMBL" id="CM000883">
    <property type="protein sequence ID" value="KQJ88772.1"/>
    <property type="molecule type" value="Genomic_DNA"/>
</dbReference>
<keyword evidence="5" id="KW-0732">Signal</keyword>
<dbReference type="GO" id="GO:0009408">
    <property type="term" value="P:response to heat"/>
    <property type="evidence" value="ECO:0000318"/>
    <property type="project" value="GO_Central"/>
</dbReference>
<name>A0A0Q3ER43_BRADI</name>
<accession>A0A0Q3ER43</accession>
<dbReference type="Proteomes" id="UP000008810">
    <property type="component" value="Chromosome 4"/>
</dbReference>
<dbReference type="RefSeq" id="XP_003576111.1">
    <property type="nucleotide sequence ID" value="XM_003576063.4"/>
</dbReference>
<feature type="signal peptide" evidence="5">
    <location>
        <begin position="1"/>
        <end position="29"/>
    </location>
</feature>
<sequence length="204" mass="22045">MAPLAKHKQALFTAAVLLLLAMAPAPAAALVPYGGATGLWDLMLDADPFRVLEHSTPQLAAPRSPPSLALARCDWKETPEAHVISVDVPGVRRGDMKVEVEENRVLRISGERRPEPEEKREEGGERWHRAERAAGRFWRRFRLPAGADMDSVAARLEDGVLTVTVPKVAGHRGKEPRVISIAGEEGDAAVGGKASEVEATKAEV</sequence>
<reference evidence="7 8" key="1">
    <citation type="journal article" date="2010" name="Nature">
        <title>Genome sequencing and analysis of the model grass Brachypodium distachyon.</title>
        <authorList>
            <consortium name="International Brachypodium Initiative"/>
        </authorList>
    </citation>
    <scope>NUCLEOTIDE SEQUENCE [LARGE SCALE GENOMIC DNA]</scope>
    <source>
        <strain evidence="7 8">Bd21</strain>
    </source>
</reference>
<evidence type="ECO:0000313" key="9">
    <source>
        <dbReference type="Proteomes" id="UP000008810"/>
    </source>
</evidence>
<evidence type="ECO:0000256" key="2">
    <source>
        <dbReference type="PROSITE-ProRule" id="PRU00285"/>
    </source>
</evidence>
<dbReference type="GO" id="GO:0051259">
    <property type="term" value="P:protein complex oligomerization"/>
    <property type="evidence" value="ECO:0000318"/>
    <property type="project" value="GO_Central"/>
</dbReference>
<dbReference type="InterPro" id="IPR008978">
    <property type="entry name" value="HSP20-like_chaperone"/>
</dbReference>
<dbReference type="SUPFAM" id="SSF49764">
    <property type="entry name" value="HSP20-like chaperones"/>
    <property type="match status" value="1"/>
</dbReference>